<dbReference type="InterPro" id="IPR016267">
    <property type="entry name" value="UDPGP_trans"/>
</dbReference>
<keyword evidence="5" id="KW-0808">Transferase</keyword>
<evidence type="ECO:0000313" key="10">
    <source>
        <dbReference type="EMBL" id="KAK3860500.1"/>
    </source>
</evidence>
<dbReference type="EC" id="2.7.7.9" evidence="3"/>
<dbReference type="InterPro" id="IPR002618">
    <property type="entry name" value="UDPGP_fam"/>
</dbReference>
<evidence type="ECO:0000256" key="4">
    <source>
        <dbReference type="ARBA" id="ARBA00019048"/>
    </source>
</evidence>
<evidence type="ECO:0000256" key="8">
    <source>
        <dbReference type="ARBA" id="ARBA00047432"/>
    </source>
</evidence>
<evidence type="ECO:0000256" key="9">
    <source>
        <dbReference type="SAM" id="MobiDB-lite"/>
    </source>
</evidence>
<feature type="compositionally biased region" description="Polar residues" evidence="9">
    <location>
        <begin position="1"/>
        <end position="12"/>
    </location>
</feature>
<evidence type="ECO:0000256" key="3">
    <source>
        <dbReference type="ARBA" id="ARBA00012415"/>
    </source>
</evidence>
<proteinExistence type="inferred from homology"/>
<evidence type="ECO:0000256" key="1">
    <source>
        <dbReference type="ARBA" id="ARBA00010401"/>
    </source>
</evidence>
<comment type="caution">
    <text evidence="10">The sequence shown here is derived from an EMBL/GenBank/DDBJ whole genome shotgun (WGS) entry which is preliminary data.</text>
</comment>
<dbReference type="PANTHER" id="PTHR43511">
    <property type="match status" value="1"/>
</dbReference>
<dbReference type="GO" id="GO:0006011">
    <property type="term" value="P:UDP-alpha-D-glucose metabolic process"/>
    <property type="evidence" value="ECO:0007669"/>
    <property type="project" value="InterPro"/>
</dbReference>
<dbReference type="Pfam" id="PF01704">
    <property type="entry name" value="UDPGP"/>
    <property type="match status" value="1"/>
</dbReference>
<protein>
    <recommendedName>
        <fullName evidence="4">UTP--glucose-1-phosphate uridylyltransferase</fullName>
        <ecNumber evidence="3">2.7.7.9</ecNumber>
    </recommendedName>
</protein>
<dbReference type="EMBL" id="JAWQEG010004715">
    <property type="protein sequence ID" value="KAK3860500.1"/>
    <property type="molecule type" value="Genomic_DNA"/>
</dbReference>
<comment type="function">
    <text evidence="7">UTP--glucose-1-phosphate uridylyltransferase catalyzing the conversion of glucose-1-phosphate into UDP-glucose, a crucial precursor for the production of glycogen.</text>
</comment>
<evidence type="ECO:0000256" key="7">
    <source>
        <dbReference type="ARBA" id="ARBA00023579"/>
    </source>
</evidence>
<name>A0AAE1K1U1_PETCI</name>
<keyword evidence="6" id="KW-0548">Nucleotidyltransferase</keyword>
<evidence type="ECO:0000313" key="11">
    <source>
        <dbReference type="Proteomes" id="UP001286313"/>
    </source>
</evidence>
<dbReference type="GO" id="GO:0003983">
    <property type="term" value="F:UTP:glucose-1-phosphate uridylyltransferase activity"/>
    <property type="evidence" value="ECO:0007669"/>
    <property type="project" value="UniProtKB-EC"/>
</dbReference>
<keyword evidence="11" id="KW-1185">Reference proteome</keyword>
<comment type="similarity">
    <text evidence="1">Belongs to the UDPGP type 1 family.</text>
</comment>
<dbReference type="Proteomes" id="UP001286313">
    <property type="component" value="Unassembled WGS sequence"/>
</dbReference>
<accession>A0AAE1K1U1</accession>
<comment type="catalytic activity">
    <reaction evidence="8">
        <text>alpha-D-glucose 1-phosphate + UTP + H(+) = UDP-alpha-D-glucose + diphosphate</text>
        <dbReference type="Rhea" id="RHEA:19889"/>
        <dbReference type="ChEBI" id="CHEBI:15378"/>
        <dbReference type="ChEBI" id="CHEBI:33019"/>
        <dbReference type="ChEBI" id="CHEBI:46398"/>
        <dbReference type="ChEBI" id="CHEBI:58601"/>
        <dbReference type="ChEBI" id="CHEBI:58885"/>
        <dbReference type="EC" id="2.7.7.9"/>
    </reaction>
    <physiologicalReaction direction="left-to-right" evidence="8">
        <dbReference type="Rhea" id="RHEA:19890"/>
    </physiologicalReaction>
</comment>
<organism evidence="10 11">
    <name type="scientific">Petrolisthes cinctipes</name>
    <name type="common">Flat porcelain crab</name>
    <dbReference type="NCBI Taxonomy" id="88211"/>
    <lineage>
        <taxon>Eukaryota</taxon>
        <taxon>Metazoa</taxon>
        <taxon>Ecdysozoa</taxon>
        <taxon>Arthropoda</taxon>
        <taxon>Crustacea</taxon>
        <taxon>Multicrustacea</taxon>
        <taxon>Malacostraca</taxon>
        <taxon>Eumalacostraca</taxon>
        <taxon>Eucarida</taxon>
        <taxon>Decapoda</taxon>
        <taxon>Pleocyemata</taxon>
        <taxon>Anomura</taxon>
        <taxon>Galatheoidea</taxon>
        <taxon>Porcellanidae</taxon>
        <taxon>Petrolisthes</taxon>
    </lineage>
</organism>
<evidence type="ECO:0000256" key="6">
    <source>
        <dbReference type="ARBA" id="ARBA00022695"/>
    </source>
</evidence>
<feature type="region of interest" description="Disordered" evidence="9">
    <location>
        <begin position="1"/>
        <end position="20"/>
    </location>
</feature>
<evidence type="ECO:0000256" key="5">
    <source>
        <dbReference type="ARBA" id="ARBA00022679"/>
    </source>
</evidence>
<evidence type="ECO:0000256" key="2">
    <source>
        <dbReference type="ARBA" id="ARBA00011823"/>
    </source>
</evidence>
<dbReference type="InterPro" id="IPR029044">
    <property type="entry name" value="Nucleotide-diphossugar_trans"/>
</dbReference>
<comment type="subunit">
    <text evidence="2">Homooctamer.</text>
</comment>
<dbReference type="Gene3D" id="3.90.550.10">
    <property type="entry name" value="Spore Coat Polysaccharide Biosynthesis Protein SpsA, Chain A"/>
    <property type="match status" value="1"/>
</dbReference>
<reference evidence="10" key="1">
    <citation type="submission" date="2023-10" db="EMBL/GenBank/DDBJ databases">
        <title>Genome assemblies of two species of porcelain crab, Petrolisthes cinctipes and Petrolisthes manimaculis (Anomura: Porcellanidae).</title>
        <authorList>
            <person name="Angst P."/>
        </authorList>
    </citation>
    <scope>NUCLEOTIDE SEQUENCE</scope>
    <source>
        <strain evidence="10">PB745_01</strain>
        <tissue evidence="10">Gill</tissue>
    </source>
</reference>
<dbReference type="AlphaFoldDB" id="A0AAE1K1U1"/>
<gene>
    <name evidence="10" type="ORF">Pcinc_033455</name>
</gene>
<sequence length="175" mass="19476">MATKLSPLNQYSHQRRPSAEFKHLTKQEAQGRLTHDLEKLLHTCPTHLREATQRELEGFEKLFARFIYESSVGASINWDKIERLDQGSRERWGGVGGGAVKSIGFVSEICIRDFKLRAEGKLEKGGRFVVYGELMEAGSGEILRSQLNKLVVVKLNGGLGTSMGCKGQVNHTSAF</sequence>